<dbReference type="Ensembl" id="ENSXMAT00000033891.1">
    <property type="protein sequence ID" value="ENSXMAP00000031785.1"/>
    <property type="gene ID" value="ENSXMAG00000023547.1"/>
</dbReference>
<dbReference type="STRING" id="8083.ENSXMAP00000031785"/>
<sequence>PWRLSSVLLPVLSRKNTPSILDVDFFHLLVGLVLSIPSLYQEEGIDLQPSAVSSAFNNMYIFHLVTMAHILQVLLTSTGIRTTQTTGSVEMCHTEDLLSFSFPFHSAQWIHLVAPCAALFFNCLTGVHPPEELFSAPGQMEALCSYLALPFNVFQLFQDYRDAVSPMLQRWCGSPSITKPATFSKEPRRLRSLRLGPTPLTCWFWSLRCPKSTVDERKHPTLCLVCGAMLCSQSSCCLSQLDGEDVGACTAHAATCGAGVGMFLRIRECEIVLMASKTRGSTYPAPYLDDYGETDPHLGRGNPLHLCPERYRKLNQLWQQHCILEEIARSLEVVNVMFAFEWQLV</sequence>
<dbReference type="InterPro" id="IPR039164">
    <property type="entry name" value="UBR1-like"/>
</dbReference>
<comment type="catalytic activity">
    <reaction evidence="1">
        <text>S-ubiquitinyl-[E2 ubiquitin-conjugating enzyme]-L-cysteine + [acceptor protein]-L-lysine = [E2 ubiquitin-conjugating enzyme]-L-cysteine + N(6)-ubiquitinyl-[acceptor protein]-L-lysine.</text>
        <dbReference type="EC" id="2.3.2.27"/>
    </reaction>
</comment>
<dbReference type="GO" id="GO:0008270">
    <property type="term" value="F:zinc ion binding"/>
    <property type="evidence" value="ECO:0007669"/>
    <property type="project" value="UniProtKB-UniRule"/>
</dbReference>
<name>A0A3B5QNI5_XIPMA</name>
<evidence type="ECO:0000313" key="4">
    <source>
        <dbReference type="Proteomes" id="UP000002852"/>
    </source>
</evidence>
<accession>A0A3B5QNI5</accession>
<reference evidence="3" key="3">
    <citation type="submission" date="2025-08" db="UniProtKB">
        <authorList>
            <consortium name="Ensembl"/>
        </authorList>
    </citation>
    <scope>IDENTIFICATION</scope>
    <source>
        <strain evidence="3">JP 163 A</strain>
    </source>
</reference>
<dbReference type="GO" id="GO:0016567">
    <property type="term" value="P:protein ubiquitination"/>
    <property type="evidence" value="ECO:0007669"/>
    <property type="project" value="UniProtKB-UniRule"/>
</dbReference>
<comment type="pathway">
    <text evidence="1">Protein modification; protein ubiquitination.</text>
</comment>
<keyword evidence="4" id="KW-1185">Reference proteome</keyword>
<dbReference type="Pfam" id="PF18995">
    <property type="entry name" value="PRT6_C"/>
    <property type="match status" value="2"/>
</dbReference>
<dbReference type="Proteomes" id="UP000002852">
    <property type="component" value="Unassembled WGS sequence"/>
</dbReference>
<dbReference type="PANTHER" id="PTHR21497:SF27">
    <property type="entry name" value="E3 UBIQUITIN-PROTEIN LIGASE UBR1"/>
    <property type="match status" value="1"/>
</dbReference>
<keyword evidence="1" id="KW-0808">Transferase</keyword>
<dbReference type="InParanoid" id="A0A3B5QNI5"/>
<dbReference type="GO" id="GO:0061630">
    <property type="term" value="F:ubiquitin protein ligase activity"/>
    <property type="evidence" value="ECO:0007669"/>
    <property type="project" value="UniProtKB-UniRule"/>
</dbReference>
<dbReference type="EC" id="2.3.2.27" evidence="1"/>
<feature type="domain" description="E3 ubiquitin-protein ligase UBR-like C-terminal" evidence="2">
    <location>
        <begin position="14"/>
        <end position="81"/>
    </location>
</feature>
<protein>
    <recommendedName>
        <fullName evidence="1">E3 ubiquitin-protein ligase</fullName>
        <ecNumber evidence="1">2.3.2.27</ecNumber>
    </recommendedName>
</protein>
<dbReference type="GO" id="GO:0005737">
    <property type="term" value="C:cytoplasm"/>
    <property type="evidence" value="ECO:0007669"/>
    <property type="project" value="TreeGrafter"/>
</dbReference>
<feature type="domain" description="E3 ubiquitin-protein ligase UBR-like C-terminal" evidence="2">
    <location>
        <begin position="116"/>
        <end position="320"/>
    </location>
</feature>
<dbReference type="GO" id="GO:0000151">
    <property type="term" value="C:ubiquitin ligase complex"/>
    <property type="evidence" value="ECO:0007669"/>
    <property type="project" value="TreeGrafter"/>
</dbReference>
<dbReference type="PANTHER" id="PTHR21497">
    <property type="entry name" value="UBIQUITIN LIGASE E3 ALPHA-RELATED"/>
    <property type="match status" value="1"/>
</dbReference>
<organism evidence="3 4">
    <name type="scientific">Xiphophorus maculatus</name>
    <name type="common">Southern platyfish</name>
    <name type="synonym">Platypoecilus maculatus</name>
    <dbReference type="NCBI Taxonomy" id="8083"/>
    <lineage>
        <taxon>Eukaryota</taxon>
        <taxon>Metazoa</taxon>
        <taxon>Chordata</taxon>
        <taxon>Craniata</taxon>
        <taxon>Vertebrata</taxon>
        <taxon>Euteleostomi</taxon>
        <taxon>Actinopterygii</taxon>
        <taxon>Neopterygii</taxon>
        <taxon>Teleostei</taxon>
        <taxon>Neoteleostei</taxon>
        <taxon>Acanthomorphata</taxon>
        <taxon>Ovalentaria</taxon>
        <taxon>Atherinomorphae</taxon>
        <taxon>Cyprinodontiformes</taxon>
        <taxon>Poeciliidae</taxon>
        <taxon>Poeciliinae</taxon>
        <taxon>Xiphophorus</taxon>
    </lineage>
</organism>
<dbReference type="AlphaFoldDB" id="A0A3B5QNI5"/>
<dbReference type="UniPathway" id="UPA00143"/>
<proteinExistence type="inferred from homology"/>
<evidence type="ECO:0000259" key="2">
    <source>
        <dbReference type="Pfam" id="PF18995"/>
    </source>
</evidence>
<dbReference type="OMA" id="EMCHTED"/>
<keyword evidence="1" id="KW-0862">Zinc</keyword>
<evidence type="ECO:0000313" key="3">
    <source>
        <dbReference type="Ensembl" id="ENSXMAP00000031785.1"/>
    </source>
</evidence>
<evidence type="ECO:0000256" key="1">
    <source>
        <dbReference type="RuleBase" id="RU366018"/>
    </source>
</evidence>
<reference evidence="4" key="1">
    <citation type="submission" date="2012-01" db="EMBL/GenBank/DDBJ databases">
        <authorList>
            <person name="Walter R."/>
            <person name="Schartl M."/>
            <person name="Warren W."/>
        </authorList>
    </citation>
    <scope>NUCLEOTIDE SEQUENCE [LARGE SCALE GENOMIC DNA]</scope>
    <source>
        <strain evidence="4">JP 163 A</strain>
    </source>
</reference>
<keyword evidence="1" id="KW-0863">Zinc-finger</keyword>
<comment type="similarity">
    <text evidence="1">Belongs to the E3 ubiquitin-protein ligase UBR1-like family.</text>
</comment>
<dbReference type="GO" id="GO:0071596">
    <property type="term" value="P:ubiquitin-dependent protein catabolic process via the N-end rule pathway"/>
    <property type="evidence" value="ECO:0007669"/>
    <property type="project" value="UniProtKB-UniRule"/>
</dbReference>
<reference evidence="4" key="2">
    <citation type="journal article" date="2013" name="Nat. Genet.">
        <title>The genome of the platyfish, Xiphophorus maculatus, provides insights into evolutionary adaptation and several complex traits.</title>
        <authorList>
            <person name="Schartl M."/>
            <person name="Walter R.B."/>
            <person name="Shen Y."/>
            <person name="Garcia T."/>
            <person name="Catchen J."/>
            <person name="Amores A."/>
            <person name="Braasch I."/>
            <person name="Chalopin D."/>
            <person name="Volff J.N."/>
            <person name="Lesch K.P."/>
            <person name="Bisazza A."/>
            <person name="Minx P."/>
            <person name="Hillier L."/>
            <person name="Wilson R.K."/>
            <person name="Fuerstenberg S."/>
            <person name="Boore J."/>
            <person name="Searle S."/>
            <person name="Postlethwait J.H."/>
            <person name="Warren W.C."/>
        </authorList>
    </citation>
    <scope>NUCLEOTIDE SEQUENCE [LARGE SCALE GENOMIC DNA]</scope>
    <source>
        <strain evidence="4">JP 163 A</strain>
    </source>
</reference>
<dbReference type="InterPro" id="IPR044046">
    <property type="entry name" value="E3_ligase_UBR-like_C"/>
</dbReference>
<reference evidence="3" key="4">
    <citation type="submission" date="2025-09" db="UniProtKB">
        <authorList>
            <consortium name="Ensembl"/>
        </authorList>
    </citation>
    <scope>IDENTIFICATION</scope>
    <source>
        <strain evidence="3">JP 163 A</strain>
    </source>
</reference>
<keyword evidence="1" id="KW-0833">Ubl conjugation pathway</keyword>
<keyword evidence="1" id="KW-0479">Metal-binding</keyword>
<comment type="function">
    <text evidence="1">Ubiquitin ligase protein which is a component of the N-end rule pathway. Recognizes and binds to proteins bearing specific N-terminal residues that are destabilizing according to the N-end rule, leading to their ubiquitination and subsequent degradation.</text>
</comment>
<dbReference type="GeneTree" id="ENSGT00950000183075"/>